<protein>
    <submittedName>
        <fullName evidence="1">(California timema) hypothetical protein</fullName>
    </submittedName>
</protein>
<name>A0A7R9J9A0_TIMCA</name>
<dbReference type="AlphaFoldDB" id="A0A7R9J9A0"/>
<dbReference type="InterPro" id="IPR051274">
    <property type="entry name" value="3-5_Exoribonuclease"/>
</dbReference>
<sequence length="194" mass="21582">MAQLYNRRPQGLRGALSELGINFEGREHSGLCDARNTAHLAWRIVQDGGVLKITTNINTTHFLLGNTANVANVLEIRKTPDVTKQSIPSSTCKKTPPLCNCGRRAMCKIANLPGPNQGCSIPQWSRVLRVVVPLSELAEFTESYFRLSSESDGTIIVTTVVWSTVDWRNVVLKINRFREYPVDLGTQAETENIE</sequence>
<dbReference type="SUPFAM" id="SSF53098">
    <property type="entry name" value="Ribonuclease H-like"/>
    <property type="match status" value="1"/>
</dbReference>
<dbReference type="PANTHER" id="PTHR23044:SF61">
    <property type="entry name" value="3'-5' EXORIBONUCLEASE 1-RELATED"/>
    <property type="match status" value="1"/>
</dbReference>
<dbReference type="GO" id="GO:0003676">
    <property type="term" value="F:nucleic acid binding"/>
    <property type="evidence" value="ECO:0007669"/>
    <property type="project" value="InterPro"/>
</dbReference>
<dbReference type="PANTHER" id="PTHR23044">
    <property type="entry name" value="3'-5' EXONUCLEASE ERI1-RELATED"/>
    <property type="match status" value="1"/>
</dbReference>
<reference evidence="1" key="1">
    <citation type="submission" date="2020-11" db="EMBL/GenBank/DDBJ databases">
        <authorList>
            <person name="Tran Van P."/>
        </authorList>
    </citation>
    <scope>NUCLEOTIDE SEQUENCE</scope>
</reference>
<accession>A0A7R9J9A0</accession>
<dbReference type="EMBL" id="OE182907">
    <property type="protein sequence ID" value="CAD7575072.1"/>
    <property type="molecule type" value="Genomic_DNA"/>
</dbReference>
<dbReference type="InterPro" id="IPR012337">
    <property type="entry name" value="RNaseH-like_sf"/>
</dbReference>
<dbReference type="Gene3D" id="3.30.420.10">
    <property type="entry name" value="Ribonuclease H-like superfamily/Ribonuclease H"/>
    <property type="match status" value="1"/>
</dbReference>
<evidence type="ECO:0000313" key="1">
    <source>
        <dbReference type="EMBL" id="CAD7575072.1"/>
    </source>
</evidence>
<organism evidence="1">
    <name type="scientific">Timema californicum</name>
    <name type="common">California timema</name>
    <name type="synonym">Walking stick</name>
    <dbReference type="NCBI Taxonomy" id="61474"/>
    <lineage>
        <taxon>Eukaryota</taxon>
        <taxon>Metazoa</taxon>
        <taxon>Ecdysozoa</taxon>
        <taxon>Arthropoda</taxon>
        <taxon>Hexapoda</taxon>
        <taxon>Insecta</taxon>
        <taxon>Pterygota</taxon>
        <taxon>Neoptera</taxon>
        <taxon>Polyneoptera</taxon>
        <taxon>Phasmatodea</taxon>
        <taxon>Timematodea</taxon>
        <taxon>Timematoidea</taxon>
        <taxon>Timematidae</taxon>
        <taxon>Timema</taxon>
    </lineage>
</organism>
<proteinExistence type="predicted"/>
<dbReference type="InterPro" id="IPR036397">
    <property type="entry name" value="RNaseH_sf"/>
</dbReference>
<gene>
    <name evidence="1" type="ORF">TCMB3V08_LOCUS7670</name>
</gene>